<evidence type="ECO:0000256" key="1">
    <source>
        <dbReference type="SAM" id="MobiDB-lite"/>
    </source>
</evidence>
<evidence type="ECO:0000313" key="3">
    <source>
        <dbReference type="Proteomes" id="UP000008281"/>
    </source>
</evidence>
<feature type="region of interest" description="Disordered" evidence="1">
    <location>
        <begin position="708"/>
        <end position="731"/>
    </location>
</feature>
<protein>
    <submittedName>
        <fullName evidence="2">Uncharacterized protein</fullName>
    </submittedName>
</protein>
<dbReference type="Proteomes" id="UP000008281">
    <property type="component" value="Unassembled WGS sequence"/>
</dbReference>
<feature type="region of interest" description="Disordered" evidence="1">
    <location>
        <begin position="434"/>
        <end position="477"/>
    </location>
</feature>
<dbReference type="InParanoid" id="E3NLV5"/>
<feature type="compositionally biased region" description="Basic and acidic residues" evidence="1">
    <location>
        <begin position="462"/>
        <end position="477"/>
    </location>
</feature>
<dbReference type="STRING" id="31234.E3NLV5"/>
<dbReference type="EMBL" id="DS268940">
    <property type="protein sequence ID" value="EFP06182.1"/>
    <property type="molecule type" value="Genomic_DNA"/>
</dbReference>
<organism evidence="3">
    <name type="scientific">Caenorhabditis remanei</name>
    <name type="common">Caenorhabditis vulgaris</name>
    <dbReference type="NCBI Taxonomy" id="31234"/>
    <lineage>
        <taxon>Eukaryota</taxon>
        <taxon>Metazoa</taxon>
        <taxon>Ecdysozoa</taxon>
        <taxon>Nematoda</taxon>
        <taxon>Chromadorea</taxon>
        <taxon>Rhabditida</taxon>
        <taxon>Rhabditina</taxon>
        <taxon>Rhabditomorpha</taxon>
        <taxon>Rhabditoidea</taxon>
        <taxon>Rhabditidae</taxon>
        <taxon>Peloderinae</taxon>
        <taxon>Caenorhabditis</taxon>
    </lineage>
</organism>
<dbReference type="eggNOG" id="KOG0017">
    <property type="taxonomic scope" value="Eukaryota"/>
</dbReference>
<name>E3NLV5_CAERE</name>
<feature type="compositionally biased region" description="Polar residues" evidence="1">
    <location>
        <begin position="451"/>
        <end position="461"/>
    </location>
</feature>
<dbReference type="OrthoDB" id="5875653at2759"/>
<feature type="compositionally biased region" description="Polar residues" evidence="1">
    <location>
        <begin position="708"/>
        <end position="724"/>
    </location>
</feature>
<accession>E3NLV5</accession>
<feature type="region of interest" description="Disordered" evidence="1">
    <location>
        <begin position="1"/>
        <end position="42"/>
    </location>
</feature>
<gene>
    <name evidence="2" type="ORF">CRE_06194</name>
</gene>
<proteinExistence type="predicted"/>
<dbReference type="Pfam" id="PF03564">
    <property type="entry name" value="DUF1759"/>
    <property type="match status" value="1"/>
</dbReference>
<sequence length="874" mass="98637">MLSNPNHRTSALPPSRKACSFPTEKEQPRMRAKTRSKSQPKSLVTSIVDSTKAEITRTATKAKALTTAAEAVLLFLKDPTIKHSDDSDENTLRSAASLTLQMKAVVAKIEDFDSYIYNQFQKPELKDSPDRETLFRDVSNTLLGSGADGFQKKLAAQIAEVESVLMGYGQPLSCFQPNNQPQDLQVCDPRDDMENYINEPHFSQETINLVDEMPCSIDSPASSRTITSSRSRDLSMMFSDSAFPNRTKELQQSLIAENRGLQKENAKHLRAQYEESQTRLALEMKDLQYKEYLQAELTRVQAKEDARKAQLAQLVEQREAQERANQRPAAVIIINSPLPPFEQSAVRTNAAPAVESFEPSADNRVALSSAQLSAMTTFSQRKRVQETPILHSVNQINNTDIEPRTAEAPNATNRLDMNDVMNAFLSIYQNQRTGAHIQERDESIRSRATNRRTQTSIPTRSESSHVRRYERGESSELEDKSIHQVPSRTATIRGNRSRSSEPIPRRSGLPIEVRLKLLQKFDGTGDFDLFQTLFTSFVLDDDELSPEAKRAVLMNHITGPATICVSHAKDSRTAIAATFIALNKVYGKVNSKHNLLRKLESLPFHQTDPETMRRDAVSLANVLQQLKDRGVPADDHMTMWAIACKLPESMQKSLAKYSIKRDEKLTHDLILDRINRDIEIMALEQAYVSQDNTQANELTDSDTTVNFANANSSRQKAPTQSNKNNPRERERKLVYEPSQHPSEYVDPITNSTLEGYYAPGPKGVNVKILHRTFPFAEKETRSCHVCQGDHNEIRCTLNSNEFRERCKMKGLCPICTRKHAIEACESKYRCGYCDGLHHSGGCPQKEFYRDKKNYPKGAQPVATLFRVNKTNQLK</sequence>
<dbReference type="InterPro" id="IPR005312">
    <property type="entry name" value="DUF1759"/>
</dbReference>
<evidence type="ECO:0000313" key="2">
    <source>
        <dbReference type="EMBL" id="EFP06182.1"/>
    </source>
</evidence>
<dbReference type="AlphaFoldDB" id="E3NLV5"/>
<reference evidence="2" key="1">
    <citation type="submission" date="2007-07" db="EMBL/GenBank/DDBJ databases">
        <title>PCAP assembly of the Caenorhabditis remanei genome.</title>
        <authorList>
            <consortium name="The Caenorhabditis remanei Sequencing Consortium"/>
            <person name="Wilson R.K."/>
        </authorList>
    </citation>
    <scope>NUCLEOTIDE SEQUENCE [LARGE SCALE GENOMIC DNA]</scope>
    <source>
        <strain evidence="2">PB4641</strain>
    </source>
</reference>
<dbReference type="HOGENOM" id="CLU_329072_0_0_1"/>
<keyword evidence="3" id="KW-1185">Reference proteome</keyword>